<dbReference type="Proteomes" id="UP000297245">
    <property type="component" value="Unassembled WGS sequence"/>
</dbReference>
<dbReference type="InterPro" id="IPR000408">
    <property type="entry name" value="Reg_chr_condens"/>
</dbReference>
<sequence>MPAATRRRSLRKETVYDRSRLTRKGQQRGNQSLLATASSSSEIMSKKRSASSGSHAEFRTNKRPRRSSLPLNPAVQPLKPFPGHSVTVLVHGSPEFGQLGMGVDQVTEISRPRLHTKIQDLLEGGQLGRHGVEQIVAGGMHSLVVDSDGKVWSWGVNDNMALGRPTQGIKDADAEELESSPAIIGDLHGFRAVRVAACDSYSLALDDTGSIRAWGTFKLPDGRCSFDGVQGCPENVLKPTMLPALANVEICQLACGENHVVALDRTGLVYTWGEGSCRQLGRRFEDTALDSAMSPRRIMLQHIVAVGTGYRHSFAVDKSGVVYGWGLNMSHQIGLSDDLRGRASHIPIPTPIPALHPQNHNGAKVVQFAAGEFHSLFLFDNGEVWGCGQCDQNAVGLAHDRPEYLAAKRAVQSSVGAETVKIDICISEPVRVAFPPPPTQDDPTPPLPPASLPFSSTKISYISADGRYSFACSEQGVLYAWGEGECAQLGLGADQGAAGTPTRVRSKDLKSYRPIGVSCGGQVVLTPVIHL</sequence>
<proteinExistence type="predicted"/>
<feature type="repeat" description="RCC1" evidence="3">
    <location>
        <begin position="209"/>
        <end position="266"/>
    </location>
</feature>
<dbReference type="PROSITE" id="PS00625">
    <property type="entry name" value="RCC1_1"/>
    <property type="match status" value="1"/>
</dbReference>
<dbReference type="PRINTS" id="PR00633">
    <property type="entry name" value="RCCNDNSATION"/>
</dbReference>
<feature type="repeat" description="RCC1" evidence="3">
    <location>
        <begin position="267"/>
        <end position="319"/>
    </location>
</feature>
<evidence type="ECO:0000256" key="2">
    <source>
        <dbReference type="ARBA" id="ARBA00022737"/>
    </source>
</evidence>
<evidence type="ECO:0000256" key="1">
    <source>
        <dbReference type="ARBA" id="ARBA00022658"/>
    </source>
</evidence>
<dbReference type="PROSITE" id="PS00626">
    <property type="entry name" value="RCC1_2"/>
    <property type="match status" value="2"/>
</dbReference>
<name>A0A4S8LWB4_DENBC</name>
<dbReference type="Gene3D" id="2.130.10.30">
    <property type="entry name" value="Regulator of chromosome condensation 1/beta-lactamase-inhibitor protein II"/>
    <property type="match status" value="1"/>
</dbReference>
<gene>
    <name evidence="6" type="ORF">K435DRAFT_757007</name>
</gene>
<feature type="region of interest" description="Disordered" evidence="4">
    <location>
        <begin position="1"/>
        <end position="78"/>
    </location>
</feature>
<protein>
    <submittedName>
        <fullName evidence="6">RCC1/BLIP-II</fullName>
    </submittedName>
</protein>
<keyword evidence="7" id="KW-1185">Reference proteome</keyword>
<keyword evidence="2" id="KW-0677">Repeat</keyword>
<dbReference type="InterPro" id="IPR058923">
    <property type="entry name" value="RCC1-like_dom"/>
</dbReference>
<reference evidence="6 7" key="1">
    <citation type="journal article" date="2019" name="Nat. Ecol. Evol.">
        <title>Megaphylogeny resolves global patterns of mushroom evolution.</title>
        <authorList>
            <person name="Varga T."/>
            <person name="Krizsan K."/>
            <person name="Foldi C."/>
            <person name="Dima B."/>
            <person name="Sanchez-Garcia M."/>
            <person name="Sanchez-Ramirez S."/>
            <person name="Szollosi G.J."/>
            <person name="Szarkandi J.G."/>
            <person name="Papp V."/>
            <person name="Albert L."/>
            <person name="Andreopoulos W."/>
            <person name="Angelini C."/>
            <person name="Antonin V."/>
            <person name="Barry K.W."/>
            <person name="Bougher N.L."/>
            <person name="Buchanan P."/>
            <person name="Buyck B."/>
            <person name="Bense V."/>
            <person name="Catcheside P."/>
            <person name="Chovatia M."/>
            <person name="Cooper J."/>
            <person name="Damon W."/>
            <person name="Desjardin D."/>
            <person name="Finy P."/>
            <person name="Geml J."/>
            <person name="Haridas S."/>
            <person name="Hughes K."/>
            <person name="Justo A."/>
            <person name="Karasinski D."/>
            <person name="Kautmanova I."/>
            <person name="Kiss B."/>
            <person name="Kocsube S."/>
            <person name="Kotiranta H."/>
            <person name="LaButti K.M."/>
            <person name="Lechner B.E."/>
            <person name="Liimatainen K."/>
            <person name="Lipzen A."/>
            <person name="Lukacs Z."/>
            <person name="Mihaltcheva S."/>
            <person name="Morgado L.N."/>
            <person name="Niskanen T."/>
            <person name="Noordeloos M.E."/>
            <person name="Ohm R.A."/>
            <person name="Ortiz-Santana B."/>
            <person name="Ovrebo C."/>
            <person name="Racz N."/>
            <person name="Riley R."/>
            <person name="Savchenko A."/>
            <person name="Shiryaev A."/>
            <person name="Soop K."/>
            <person name="Spirin V."/>
            <person name="Szebenyi C."/>
            <person name="Tomsovsky M."/>
            <person name="Tulloss R.E."/>
            <person name="Uehling J."/>
            <person name="Grigoriev I.V."/>
            <person name="Vagvolgyi C."/>
            <person name="Papp T."/>
            <person name="Martin F.M."/>
            <person name="Miettinen O."/>
            <person name="Hibbett D.S."/>
            <person name="Nagy L.G."/>
        </authorList>
    </citation>
    <scope>NUCLEOTIDE SEQUENCE [LARGE SCALE GENOMIC DNA]</scope>
    <source>
        <strain evidence="6 7">CBS 962.96</strain>
    </source>
</reference>
<dbReference type="PROSITE" id="PS50012">
    <property type="entry name" value="RCC1_3"/>
    <property type="match status" value="6"/>
</dbReference>
<feature type="repeat" description="RCC1" evidence="3">
    <location>
        <begin position="149"/>
        <end position="208"/>
    </location>
</feature>
<evidence type="ECO:0000313" key="6">
    <source>
        <dbReference type="EMBL" id="THU93887.1"/>
    </source>
</evidence>
<feature type="compositionally biased region" description="Basic residues" evidence="4">
    <location>
        <begin position="1"/>
        <end position="10"/>
    </location>
</feature>
<dbReference type="PANTHER" id="PTHR45982:SF1">
    <property type="entry name" value="REGULATOR OF CHROMOSOME CONDENSATION"/>
    <property type="match status" value="1"/>
</dbReference>
<evidence type="ECO:0000313" key="7">
    <source>
        <dbReference type="Proteomes" id="UP000297245"/>
    </source>
</evidence>
<feature type="repeat" description="RCC1" evidence="3">
    <location>
        <begin position="86"/>
        <end position="148"/>
    </location>
</feature>
<feature type="repeat" description="RCC1" evidence="3">
    <location>
        <begin position="476"/>
        <end position="530"/>
    </location>
</feature>
<dbReference type="AlphaFoldDB" id="A0A4S8LWB4"/>
<dbReference type="EMBL" id="ML179237">
    <property type="protein sequence ID" value="THU93887.1"/>
    <property type="molecule type" value="Genomic_DNA"/>
</dbReference>
<organism evidence="6 7">
    <name type="scientific">Dendrothele bispora (strain CBS 962.96)</name>
    <dbReference type="NCBI Taxonomy" id="1314807"/>
    <lineage>
        <taxon>Eukaryota</taxon>
        <taxon>Fungi</taxon>
        <taxon>Dikarya</taxon>
        <taxon>Basidiomycota</taxon>
        <taxon>Agaricomycotina</taxon>
        <taxon>Agaricomycetes</taxon>
        <taxon>Agaricomycetidae</taxon>
        <taxon>Agaricales</taxon>
        <taxon>Agaricales incertae sedis</taxon>
        <taxon>Dendrothele</taxon>
    </lineage>
</organism>
<evidence type="ECO:0000256" key="4">
    <source>
        <dbReference type="SAM" id="MobiDB-lite"/>
    </source>
</evidence>
<dbReference type="OrthoDB" id="61110at2759"/>
<evidence type="ECO:0000256" key="3">
    <source>
        <dbReference type="PROSITE-ProRule" id="PRU00235"/>
    </source>
</evidence>
<dbReference type="InterPro" id="IPR051553">
    <property type="entry name" value="Ran_GTPase-activating"/>
</dbReference>
<dbReference type="GO" id="GO:0005085">
    <property type="term" value="F:guanyl-nucleotide exchange factor activity"/>
    <property type="evidence" value="ECO:0007669"/>
    <property type="project" value="TreeGrafter"/>
</dbReference>
<feature type="repeat" description="RCC1" evidence="3">
    <location>
        <begin position="320"/>
        <end position="381"/>
    </location>
</feature>
<dbReference type="PANTHER" id="PTHR45982">
    <property type="entry name" value="REGULATOR OF CHROMOSOME CONDENSATION"/>
    <property type="match status" value="1"/>
</dbReference>
<dbReference type="GO" id="GO:0005737">
    <property type="term" value="C:cytoplasm"/>
    <property type="evidence" value="ECO:0007669"/>
    <property type="project" value="TreeGrafter"/>
</dbReference>
<dbReference type="InterPro" id="IPR009091">
    <property type="entry name" value="RCC1/BLIP-II"/>
</dbReference>
<dbReference type="Pfam" id="PF25390">
    <property type="entry name" value="WD40_RLD"/>
    <property type="match status" value="1"/>
</dbReference>
<feature type="compositionally biased region" description="Polar residues" evidence="4">
    <location>
        <begin position="27"/>
        <end position="37"/>
    </location>
</feature>
<keyword evidence="1" id="KW-0344">Guanine-nucleotide releasing factor</keyword>
<accession>A0A4S8LWB4</accession>
<feature type="domain" description="RCC1-like" evidence="5">
    <location>
        <begin position="88"/>
        <end position="525"/>
    </location>
</feature>
<dbReference type="SUPFAM" id="SSF50985">
    <property type="entry name" value="RCC1/BLIP-II"/>
    <property type="match status" value="1"/>
</dbReference>
<evidence type="ECO:0000259" key="5">
    <source>
        <dbReference type="Pfam" id="PF25390"/>
    </source>
</evidence>
<feature type="compositionally biased region" description="Basic and acidic residues" evidence="4">
    <location>
        <begin position="11"/>
        <end position="20"/>
    </location>
</feature>